<keyword evidence="2 5" id="KW-0812">Transmembrane</keyword>
<dbReference type="Gene3D" id="1.20.120.550">
    <property type="entry name" value="Membrane associated eicosanoid/glutathione metabolism-like domain"/>
    <property type="match status" value="1"/>
</dbReference>
<dbReference type="InterPro" id="IPR001129">
    <property type="entry name" value="Membr-assoc_MAPEG"/>
</dbReference>
<evidence type="ECO:0000256" key="3">
    <source>
        <dbReference type="ARBA" id="ARBA00022989"/>
    </source>
</evidence>
<dbReference type="PANTHER" id="PTHR35371:SF1">
    <property type="entry name" value="BLR7753 PROTEIN"/>
    <property type="match status" value="1"/>
</dbReference>
<sequence>MLNFPVPSTLLYSIPLAAVTIYFPYLLVAYARVKVGYDLSAPRSMFDKLPPYARRATWAHQNCFESFMIYAPAALMAYVTGVDSQLALYAAIAYVTARVLFSVFYILNIPILRSLMFGVGSACIISLFVLSILKGTT</sequence>
<evidence type="ECO:0000313" key="7">
    <source>
        <dbReference type="Proteomes" id="UP000516013"/>
    </source>
</evidence>
<dbReference type="Pfam" id="PF01124">
    <property type="entry name" value="MAPEG"/>
    <property type="match status" value="1"/>
</dbReference>
<keyword evidence="4 5" id="KW-0472">Membrane</keyword>
<evidence type="ECO:0000313" key="6">
    <source>
        <dbReference type="EMBL" id="QNP29471.1"/>
    </source>
</evidence>
<dbReference type="SUPFAM" id="SSF161084">
    <property type="entry name" value="MAPEG domain-like"/>
    <property type="match status" value="1"/>
</dbReference>
<dbReference type="GO" id="GO:0016020">
    <property type="term" value="C:membrane"/>
    <property type="evidence" value="ECO:0007669"/>
    <property type="project" value="UniProtKB-SubCell"/>
</dbReference>
<dbReference type="Proteomes" id="UP000516013">
    <property type="component" value="Chromosome"/>
</dbReference>
<protein>
    <submittedName>
        <fullName evidence="6">MAPEG family protein</fullName>
    </submittedName>
</protein>
<dbReference type="InterPro" id="IPR023352">
    <property type="entry name" value="MAPEG-like_dom_sf"/>
</dbReference>
<dbReference type="EMBL" id="CP060822">
    <property type="protein sequence ID" value="QNP29471.1"/>
    <property type="molecule type" value="Genomic_DNA"/>
</dbReference>
<keyword evidence="7" id="KW-1185">Reference proteome</keyword>
<evidence type="ECO:0000256" key="1">
    <source>
        <dbReference type="ARBA" id="ARBA00004370"/>
    </source>
</evidence>
<feature type="transmembrane region" description="Helical" evidence="5">
    <location>
        <begin position="12"/>
        <end position="33"/>
    </location>
</feature>
<proteinExistence type="predicted"/>
<evidence type="ECO:0000256" key="2">
    <source>
        <dbReference type="ARBA" id="ARBA00022692"/>
    </source>
</evidence>
<accession>A0A7H0F0A5</accession>
<dbReference type="AlphaFoldDB" id="A0A7H0F0A5"/>
<dbReference type="KEGG" id="ccur:IAR63_16905"/>
<dbReference type="RefSeq" id="WP_187706072.1">
    <property type="nucleotide sequence ID" value="NZ_CP060822.1"/>
</dbReference>
<name>A0A7H0F0A5_9CYAN</name>
<evidence type="ECO:0000256" key="5">
    <source>
        <dbReference type="SAM" id="Phobius"/>
    </source>
</evidence>
<feature type="transmembrane region" description="Helical" evidence="5">
    <location>
        <begin position="114"/>
        <end position="133"/>
    </location>
</feature>
<evidence type="ECO:0000256" key="4">
    <source>
        <dbReference type="ARBA" id="ARBA00023136"/>
    </source>
</evidence>
<dbReference type="PANTHER" id="PTHR35371">
    <property type="entry name" value="INNER MEMBRANE PROTEIN"/>
    <property type="match status" value="1"/>
</dbReference>
<comment type="subcellular location">
    <subcellularLocation>
        <location evidence="1">Membrane</location>
    </subcellularLocation>
</comment>
<keyword evidence="3 5" id="KW-1133">Transmembrane helix</keyword>
<reference evidence="6 7" key="1">
    <citation type="submission" date="2020-08" db="EMBL/GenBank/DDBJ databases">
        <title>Complete genome sequence of Raphidiopsis curvispora isolated from drinking water reservoir in South Korea.</title>
        <authorList>
            <person name="Jeong J."/>
        </authorList>
    </citation>
    <scope>NUCLEOTIDE SEQUENCE [LARGE SCALE GENOMIC DNA]</scope>
    <source>
        <strain evidence="6 7">GIHE-G1</strain>
    </source>
</reference>
<feature type="transmembrane region" description="Helical" evidence="5">
    <location>
        <begin position="63"/>
        <end position="80"/>
    </location>
</feature>
<organism evidence="6 7">
    <name type="scientific">Cylindrospermopsis curvispora GIHE-G1</name>
    <dbReference type="NCBI Taxonomy" id="2666332"/>
    <lineage>
        <taxon>Bacteria</taxon>
        <taxon>Bacillati</taxon>
        <taxon>Cyanobacteriota</taxon>
        <taxon>Cyanophyceae</taxon>
        <taxon>Nostocales</taxon>
        <taxon>Aphanizomenonaceae</taxon>
        <taxon>Cylindrospermopsis</taxon>
    </lineage>
</organism>
<feature type="transmembrane region" description="Helical" evidence="5">
    <location>
        <begin position="86"/>
        <end position="107"/>
    </location>
</feature>
<gene>
    <name evidence="6" type="ORF">IAR63_16905</name>
</gene>